<dbReference type="EMBL" id="JAGYWB010000009">
    <property type="protein sequence ID" value="KAI0511092.1"/>
    <property type="molecule type" value="Genomic_DNA"/>
</dbReference>
<sequence length="133" mass="15294">MGWSTLKTFSSMKRTLAFGIFCSYSVLVMAIIYLYFMNHRLVETLFWKFSLYCRLAYSEGLKTSNKLISKGLNVNGVCYLCDASQEIHKHLFYECNLSFTVLNELLPDGSFFLNELSLHSALLATTVHSFIQF</sequence>
<dbReference type="InterPro" id="IPR026960">
    <property type="entry name" value="RVT-Znf"/>
</dbReference>
<gene>
    <name evidence="3" type="ORF">KFK09_011714</name>
</gene>
<keyword evidence="1" id="KW-0472">Membrane</keyword>
<feature type="domain" description="Reverse transcriptase zinc-binding" evidence="2">
    <location>
        <begin position="46"/>
        <end position="98"/>
    </location>
</feature>
<organism evidence="3 4">
    <name type="scientific">Dendrobium nobile</name>
    <name type="common">Orchid</name>
    <dbReference type="NCBI Taxonomy" id="94219"/>
    <lineage>
        <taxon>Eukaryota</taxon>
        <taxon>Viridiplantae</taxon>
        <taxon>Streptophyta</taxon>
        <taxon>Embryophyta</taxon>
        <taxon>Tracheophyta</taxon>
        <taxon>Spermatophyta</taxon>
        <taxon>Magnoliopsida</taxon>
        <taxon>Liliopsida</taxon>
        <taxon>Asparagales</taxon>
        <taxon>Orchidaceae</taxon>
        <taxon>Epidendroideae</taxon>
        <taxon>Malaxideae</taxon>
        <taxon>Dendrobiinae</taxon>
        <taxon>Dendrobium</taxon>
    </lineage>
</organism>
<dbReference type="Proteomes" id="UP000829196">
    <property type="component" value="Unassembled WGS sequence"/>
</dbReference>
<protein>
    <recommendedName>
        <fullName evidence="2">Reverse transcriptase zinc-binding domain-containing protein</fullName>
    </recommendedName>
</protein>
<keyword evidence="4" id="KW-1185">Reference proteome</keyword>
<dbReference type="OrthoDB" id="1026082at2759"/>
<evidence type="ECO:0000313" key="3">
    <source>
        <dbReference type="EMBL" id="KAI0511092.1"/>
    </source>
</evidence>
<evidence type="ECO:0000313" key="4">
    <source>
        <dbReference type="Proteomes" id="UP000829196"/>
    </source>
</evidence>
<proteinExistence type="predicted"/>
<dbReference type="Pfam" id="PF13966">
    <property type="entry name" value="zf-RVT"/>
    <property type="match status" value="1"/>
</dbReference>
<evidence type="ECO:0000259" key="2">
    <source>
        <dbReference type="Pfam" id="PF13966"/>
    </source>
</evidence>
<keyword evidence="1" id="KW-0812">Transmembrane</keyword>
<evidence type="ECO:0000256" key="1">
    <source>
        <dbReference type="SAM" id="Phobius"/>
    </source>
</evidence>
<comment type="caution">
    <text evidence="3">The sequence shown here is derived from an EMBL/GenBank/DDBJ whole genome shotgun (WGS) entry which is preliminary data.</text>
</comment>
<name>A0A8T3BDE7_DENNO</name>
<keyword evidence="1" id="KW-1133">Transmembrane helix</keyword>
<feature type="transmembrane region" description="Helical" evidence="1">
    <location>
        <begin position="16"/>
        <end position="36"/>
    </location>
</feature>
<accession>A0A8T3BDE7</accession>
<dbReference type="AlphaFoldDB" id="A0A8T3BDE7"/>
<reference evidence="3" key="1">
    <citation type="journal article" date="2022" name="Front. Genet.">
        <title>Chromosome-Scale Assembly of the Dendrobium nobile Genome Provides Insights Into the Molecular Mechanism of the Biosynthesis of the Medicinal Active Ingredient of Dendrobium.</title>
        <authorList>
            <person name="Xu Q."/>
            <person name="Niu S.-C."/>
            <person name="Li K.-L."/>
            <person name="Zheng P.-J."/>
            <person name="Zhang X.-J."/>
            <person name="Jia Y."/>
            <person name="Liu Y."/>
            <person name="Niu Y.-X."/>
            <person name="Yu L.-H."/>
            <person name="Chen D.-F."/>
            <person name="Zhang G.-Q."/>
        </authorList>
    </citation>
    <scope>NUCLEOTIDE SEQUENCE</scope>
    <source>
        <tissue evidence="3">Leaf</tissue>
    </source>
</reference>